<dbReference type="GO" id="GO:0005886">
    <property type="term" value="C:plasma membrane"/>
    <property type="evidence" value="ECO:0007669"/>
    <property type="project" value="UniProtKB-SubCell"/>
</dbReference>
<keyword evidence="8" id="KW-0249">Electron transport</keyword>
<comment type="similarity">
    <text evidence="12">Belongs to the cytochrome b561 family.</text>
</comment>
<keyword evidence="6 13" id="KW-0812">Transmembrane</keyword>
<reference evidence="15 16" key="1">
    <citation type="submission" date="2017-07" db="EMBL/GenBank/DDBJ databases">
        <authorList>
            <person name="Sun Z.S."/>
            <person name="Albrecht U."/>
            <person name="Echele G."/>
            <person name="Lee C.C."/>
        </authorList>
    </citation>
    <scope>NUCLEOTIDE SEQUENCE [LARGE SCALE GENOMIC DNA]</scope>
    <source>
        <strain evidence="15 16">DSM 14827</strain>
    </source>
</reference>
<evidence type="ECO:0000256" key="7">
    <source>
        <dbReference type="ARBA" id="ARBA00022723"/>
    </source>
</evidence>
<keyword evidence="4" id="KW-1003">Cell membrane</keyword>
<dbReference type="SUPFAM" id="SSF81342">
    <property type="entry name" value="Transmembrane di-heme cytochromes"/>
    <property type="match status" value="1"/>
</dbReference>
<evidence type="ECO:0000256" key="9">
    <source>
        <dbReference type="ARBA" id="ARBA00022989"/>
    </source>
</evidence>
<accession>A0A239PZ95</accession>
<evidence type="ECO:0000256" key="1">
    <source>
        <dbReference type="ARBA" id="ARBA00001970"/>
    </source>
</evidence>
<evidence type="ECO:0000256" key="12">
    <source>
        <dbReference type="ARBA" id="ARBA00037975"/>
    </source>
</evidence>
<evidence type="ECO:0000256" key="4">
    <source>
        <dbReference type="ARBA" id="ARBA00022475"/>
    </source>
</evidence>
<dbReference type="InterPro" id="IPR016174">
    <property type="entry name" value="Di-haem_cyt_TM"/>
</dbReference>
<keyword evidence="10" id="KW-0408">Iron</keyword>
<keyword evidence="11 13" id="KW-0472">Membrane</keyword>
<keyword evidence="9 13" id="KW-1133">Transmembrane helix</keyword>
<dbReference type="PANTHER" id="PTHR30529">
    <property type="entry name" value="CYTOCHROME B561"/>
    <property type="match status" value="1"/>
</dbReference>
<feature type="transmembrane region" description="Helical" evidence="13">
    <location>
        <begin position="148"/>
        <end position="168"/>
    </location>
</feature>
<dbReference type="Gene3D" id="1.20.950.20">
    <property type="entry name" value="Transmembrane di-heme cytochromes, Chain C"/>
    <property type="match status" value="1"/>
</dbReference>
<dbReference type="GO" id="GO:0022904">
    <property type="term" value="P:respiratory electron transport chain"/>
    <property type="evidence" value="ECO:0007669"/>
    <property type="project" value="InterPro"/>
</dbReference>
<feature type="domain" description="Cytochrome b561 bacterial/Ni-hydrogenase" evidence="14">
    <location>
        <begin position="10"/>
        <end position="177"/>
    </location>
</feature>
<evidence type="ECO:0000256" key="6">
    <source>
        <dbReference type="ARBA" id="ARBA00022692"/>
    </source>
</evidence>
<evidence type="ECO:0000256" key="11">
    <source>
        <dbReference type="ARBA" id="ARBA00023136"/>
    </source>
</evidence>
<dbReference type="InterPro" id="IPR052168">
    <property type="entry name" value="Cytochrome_b561_oxidase"/>
</dbReference>
<dbReference type="AlphaFoldDB" id="A0A239PZ95"/>
<evidence type="ECO:0000313" key="16">
    <source>
        <dbReference type="Proteomes" id="UP000198307"/>
    </source>
</evidence>
<dbReference type="EMBL" id="FZQB01000012">
    <property type="protein sequence ID" value="SNT75669.1"/>
    <property type="molecule type" value="Genomic_DNA"/>
</dbReference>
<dbReference type="InterPro" id="IPR011577">
    <property type="entry name" value="Cyt_b561_bac/Ni-Hgenase"/>
</dbReference>
<evidence type="ECO:0000256" key="3">
    <source>
        <dbReference type="ARBA" id="ARBA00022448"/>
    </source>
</evidence>
<organism evidence="15 16">
    <name type="scientific">Paracoccus seriniphilus</name>
    <dbReference type="NCBI Taxonomy" id="184748"/>
    <lineage>
        <taxon>Bacteria</taxon>
        <taxon>Pseudomonadati</taxon>
        <taxon>Pseudomonadota</taxon>
        <taxon>Alphaproteobacteria</taxon>
        <taxon>Rhodobacterales</taxon>
        <taxon>Paracoccaceae</taxon>
        <taxon>Paracoccus</taxon>
    </lineage>
</organism>
<keyword evidence="7" id="KW-0479">Metal-binding</keyword>
<feature type="transmembrane region" description="Helical" evidence="13">
    <location>
        <begin position="17"/>
        <end position="37"/>
    </location>
</feature>
<keyword evidence="5" id="KW-0349">Heme</keyword>
<evidence type="ECO:0000256" key="10">
    <source>
        <dbReference type="ARBA" id="ARBA00023004"/>
    </source>
</evidence>
<feature type="transmembrane region" description="Helical" evidence="13">
    <location>
        <begin position="57"/>
        <end position="76"/>
    </location>
</feature>
<comment type="subcellular location">
    <subcellularLocation>
        <location evidence="2">Cell membrane</location>
        <topology evidence="2">Multi-pass membrane protein</topology>
    </subcellularLocation>
</comment>
<dbReference type="PANTHER" id="PTHR30529:SF1">
    <property type="entry name" value="CYTOCHROME B561 HOMOLOG 2"/>
    <property type="match status" value="1"/>
</dbReference>
<evidence type="ECO:0000256" key="2">
    <source>
        <dbReference type="ARBA" id="ARBA00004651"/>
    </source>
</evidence>
<dbReference type="GO" id="GO:0009055">
    <property type="term" value="F:electron transfer activity"/>
    <property type="evidence" value="ECO:0007669"/>
    <property type="project" value="InterPro"/>
</dbReference>
<evidence type="ECO:0000256" key="13">
    <source>
        <dbReference type="SAM" id="Phobius"/>
    </source>
</evidence>
<dbReference type="Proteomes" id="UP000198307">
    <property type="component" value="Unassembled WGS sequence"/>
</dbReference>
<dbReference type="Pfam" id="PF01292">
    <property type="entry name" value="Ni_hydr_CYTB"/>
    <property type="match status" value="1"/>
</dbReference>
<evidence type="ECO:0000313" key="15">
    <source>
        <dbReference type="EMBL" id="SNT75669.1"/>
    </source>
</evidence>
<proteinExistence type="inferred from homology"/>
<feature type="transmembrane region" description="Helical" evidence="13">
    <location>
        <begin position="88"/>
        <end position="110"/>
    </location>
</feature>
<evidence type="ECO:0000256" key="8">
    <source>
        <dbReference type="ARBA" id="ARBA00022982"/>
    </source>
</evidence>
<evidence type="ECO:0000259" key="14">
    <source>
        <dbReference type="Pfam" id="PF01292"/>
    </source>
</evidence>
<dbReference type="GO" id="GO:0046872">
    <property type="term" value="F:metal ion binding"/>
    <property type="evidence" value="ECO:0007669"/>
    <property type="project" value="UniProtKB-KW"/>
</dbReference>
<dbReference type="RefSeq" id="WP_089345192.1">
    <property type="nucleotide sequence ID" value="NZ_CP067130.1"/>
</dbReference>
<protein>
    <submittedName>
        <fullName evidence="15">Cytochrome b561</fullName>
    </submittedName>
</protein>
<keyword evidence="16" id="KW-1185">Reference proteome</keyword>
<comment type="cofactor">
    <cofactor evidence="1">
        <name>heme b</name>
        <dbReference type="ChEBI" id="CHEBI:60344"/>
    </cofactor>
</comment>
<evidence type="ECO:0000256" key="5">
    <source>
        <dbReference type="ARBA" id="ARBA00022617"/>
    </source>
</evidence>
<sequence>MTQLTDRPDRYGLVSRVLHWGMAAMFAAQFLSAWAHWALPREDALRGILWSWHFDLGMTLFILVLLRGAWGLANLARRPSHSGLMGQATAIGHLAIYALMVIVPLVRIVAGAGGEHGLHYLGLQIFPARETPIAWTQAVAEWHGEMGWILAVLVLGHIAVAVLWHRVVRHDDVLSRMA</sequence>
<name>A0A239PZ95_9RHOB</name>
<dbReference type="OrthoDB" id="7280471at2"/>
<keyword evidence="3" id="KW-0813">Transport</keyword>
<gene>
    <name evidence="15" type="ORF">SAMN05444959_11290</name>
</gene>
<dbReference type="GO" id="GO:0020037">
    <property type="term" value="F:heme binding"/>
    <property type="evidence" value="ECO:0007669"/>
    <property type="project" value="TreeGrafter"/>
</dbReference>